<dbReference type="InterPro" id="IPR025874">
    <property type="entry name" value="DZR"/>
</dbReference>
<sequence>MSFINEITSKLADASALATQKTQELTQNVKVQNLVFKEKMKRDELLKTLGKSYYDKYKDVDGVEFQDILYQITQSEETIKYYSADKTLKTLQCHSCDNFIEKDSTFCQHCGANLSNPVADTNMETVPEEVPTVSSTETIQSHNSKFCTNCGATQSEGASFCVECGTSL</sequence>
<dbReference type="RefSeq" id="WP_044775818.1">
    <property type="nucleotide sequence ID" value="NZ_CEDY01000002.1"/>
</dbReference>
<dbReference type="EMBL" id="FIHA01000016">
    <property type="protein sequence ID" value="CYU83713.1"/>
    <property type="molecule type" value="Genomic_DNA"/>
</dbReference>
<proteinExistence type="predicted"/>
<gene>
    <name evidence="2" type="ORF">ERS132414_01020</name>
</gene>
<dbReference type="AlphaFoldDB" id="A0A0Z8FNI9"/>
<evidence type="ECO:0000313" key="3">
    <source>
        <dbReference type="Proteomes" id="UP000072794"/>
    </source>
</evidence>
<evidence type="ECO:0000259" key="1">
    <source>
        <dbReference type="Pfam" id="PF12773"/>
    </source>
</evidence>
<evidence type="ECO:0000313" key="2">
    <source>
        <dbReference type="EMBL" id="CYU83713.1"/>
    </source>
</evidence>
<reference evidence="2 3" key="1">
    <citation type="submission" date="2016-02" db="EMBL/GenBank/DDBJ databases">
        <authorList>
            <consortium name="Pathogen Informatics"/>
        </authorList>
    </citation>
    <scope>NUCLEOTIDE SEQUENCE [LARGE SCALE GENOMIC DNA]</scope>
    <source>
        <strain evidence="2 3">LSS52</strain>
    </source>
</reference>
<organism evidence="2 3">
    <name type="scientific">Streptococcus suis</name>
    <dbReference type="NCBI Taxonomy" id="1307"/>
    <lineage>
        <taxon>Bacteria</taxon>
        <taxon>Bacillati</taxon>
        <taxon>Bacillota</taxon>
        <taxon>Bacilli</taxon>
        <taxon>Lactobacillales</taxon>
        <taxon>Streptococcaceae</taxon>
        <taxon>Streptococcus</taxon>
    </lineage>
</organism>
<accession>A0A0Z8FNI9</accession>
<dbReference type="Pfam" id="PF12773">
    <property type="entry name" value="DZR"/>
    <property type="match status" value="1"/>
</dbReference>
<protein>
    <submittedName>
        <fullName evidence="2">Double zinc ribbon</fullName>
    </submittedName>
</protein>
<feature type="domain" description="DZANK-type" evidence="1">
    <location>
        <begin position="93"/>
        <end position="165"/>
    </location>
</feature>
<dbReference type="Proteomes" id="UP000072794">
    <property type="component" value="Unassembled WGS sequence"/>
</dbReference>
<name>A0A0Z8FNI9_STRSU</name>